<dbReference type="Gene3D" id="1.20.58.1090">
    <property type="entry name" value="Phage polarity suppression protein monomer"/>
    <property type="match status" value="1"/>
</dbReference>
<dbReference type="KEGG" id="ete:ETEE_0915"/>
<dbReference type="Pfam" id="PF07455">
    <property type="entry name" value="Psu"/>
    <property type="match status" value="1"/>
</dbReference>
<evidence type="ECO:0000313" key="2">
    <source>
        <dbReference type="Proteomes" id="UP000028681"/>
    </source>
</evidence>
<sequence>MLSLSLFTLTENTNMTTTPLQKAAMACQAAKTRWQDSRQAWTKATLEMASLQTDSSGKSGDRLAYLRELIAVKQWEMNQHADRYLHTHDELLRVSVRTELRSFMQRHGTELLSALAPELIGLNHQPELLRTRAADRALEYLREALAVSMTISPAIEYAEASRDILNSAGLRPETAARQDVISRTTPAENLKFMHRKIALEQQHPA</sequence>
<evidence type="ECO:0000313" key="1">
    <source>
        <dbReference type="EMBL" id="AIJ07382.1"/>
    </source>
</evidence>
<protein>
    <submittedName>
        <fullName evidence="1">Phage polarity suppression protein</fullName>
    </submittedName>
</protein>
<dbReference type="Proteomes" id="UP000028681">
    <property type="component" value="Chromosome"/>
</dbReference>
<dbReference type="EMBL" id="CP006664">
    <property type="protein sequence ID" value="AIJ07382.1"/>
    <property type="molecule type" value="Genomic_DNA"/>
</dbReference>
<proteinExistence type="predicted"/>
<name>A0A076LKS7_9GAMM</name>
<gene>
    <name evidence="1" type="ORF">ETEE_0915</name>
</gene>
<dbReference type="InterPro" id="IPR010006">
    <property type="entry name" value="Phage_P4_Psu"/>
</dbReference>
<dbReference type="HOGENOM" id="CLU_123898_0_0_6"/>
<reference evidence="1 2" key="1">
    <citation type="journal article" date="2012" name="PLoS ONE">
        <title>Edwardsiella comparative phylogenomics reveal the new intra/inter-species taxonomic relationships, virulence evolution and niche adaptation mechanisms.</title>
        <authorList>
            <person name="Yang M."/>
            <person name="Lv Y."/>
            <person name="Xiao J."/>
            <person name="Wu H."/>
            <person name="Zheng H."/>
            <person name="Liu Q."/>
            <person name="Zhang Y."/>
            <person name="Wang Q."/>
        </authorList>
    </citation>
    <scope>NUCLEOTIDE SEQUENCE [LARGE SCALE GENOMIC DNA]</scope>
    <source>
        <strain evidence="2">080813</strain>
    </source>
</reference>
<dbReference type="AlphaFoldDB" id="A0A076LKS7"/>
<organism evidence="1 2">
    <name type="scientific">Edwardsiella anguillarum ET080813</name>
    <dbReference type="NCBI Taxonomy" id="667120"/>
    <lineage>
        <taxon>Bacteria</taxon>
        <taxon>Pseudomonadati</taxon>
        <taxon>Pseudomonadota</taxon>
        <taxon>Gammaproteobacteria</taxon>
        <taxon>Enterobacterales</taxon>
        <taxon>Hafniaceae</taxon>
        <taxon>Edwardsiella</taxon>
    </lineage>
</organism>
<accession>A0A076LKS7</accession>